<organism evidence="2 3">
    <name type="scientific">Macrosiphum euphorbiae</name>
    <name type="common">potato aphid</name>
    <dbReference type="NCBI Taxonomy" id="13131"/>
    <lineage>
        <taxon>Eukaryota</taxon>
        <taxon>Metazoa</taxon>
        <taxon>Ecdysozoa</taxon>
        <taxon>Arthropoda</taxon>
        <taxon>Hexapoda</taxon>
        <taxon>Insecta</taxon>
        <taxon>Pterygota</taxon>
        <taxon>Neoptera</taxon>
        <taxon>Paraneoptera</taxon>
        <taxon>Hemiptera</taxon>
        <taxon>Sternorrhyncha</taxon>
        <taxon>Aphidomorpha</taxon>
        <taxon>Aphidoidea</taxon>
        <taxon>Aphididae</taxon>
        <taxon>Macrosiphini</taxon>
        <taxon>Macrosiphum</taxon>
    </lineage>
</organism>
<dbReference type="Proteomes" id="UP001160148">
    <property type="component" value="Unassembled WGS sequence"/>
</dbReference>
<dbReference type="Pfam" id="PF18658">
    <property type="entry name" value="zf-C2H2_12"/>
    <property type="match status" value="1"/>
</dbReference>
<dbReference type="PANTHER" id="PTHR45913">
    <property type="entry name" value="EPM2A-INTERACTING PROTEIN 1"/>
    <property type="match status" value="1"/>
</dbReference>
<accession>A0AAV0Y0M8</accession>
<evidence type="ECO:0000313" key="3">
    <source>
        <dbReference type="Proteomes" id="UP001160148"/>
    </source>
</evidence>
<evidence type="ECO:0000313" key="2">
    <source>
        <dbReference type="EMBL" id="CAI6373891.1"/>
    </source>
</evidence>
<proteinExistence type="predicted"/>
<comment type="caution">
    <text evidence="2">The sequence shown here is derived from an EMBL/GenBank/DDBJ whole genome shotgun (WGS) entry which is preliminary data.</text>
</comment>
<reference evidence="2 3" key="1">
    <citation type="submission" date="2023-01" db="EMBL/GenBank/DDBJ databases">
        <authorList>
            <person name="Whitehead M."/>
        </authorList>
    </citation>
    <scope>NUCLEOTIDE SEQUENCE [LARGE SCALE GENOMIC DNA]</scope>
</reference>
<feature type="domain" description="SPIN-DOC-like zinc-finger" evidence="1">
    <location>
        <begin position="18"/>
        <end position="79"/>
    </location>
</feature>
<name>A0AAV0Y0M8_9HEMI</name>
<gene>
    <name evidence="2" type="ORF">MEUPH1_LOCUS27583</name>
</gene>
<evidence type="ECO:0000259" key="1">
    <source>
        <dbReference type="Pfam" id="PF18658"/>
    </source>
</evidence>
<keyword evidence="3" id="KW-1185">Reference proteome</keyword>
<sequence>MSDRKKRKYNDDYRIFNEKWSISYFFIEINRKAVCLVCRETVSVFKEFNIKRHYETKHEAKFGNLKGELRVTKLEAFKKDIHTQNVSNLFNLFTAMDAYMRPT</sequence>
<protein>
    <recommendedName>
        <fullName evidence="1">SPIN-DOC-like zinc-finger domain-containing protein</fullName>
    </recommendedName>
</protein>
<dbReference type="EMBL" id="CARXXK010001131">
    <property type="protein sequence ID" value="CAI6373891.1"/>
    <property type="molecule type" value="Genomic_DNA"/>
</dbReference>
<dbReference type="InterPro" id="IPR040647">
    <property type="entry name" value="SPIN-DOC_Znf-C2H2"/>
</dbReference>
<dbReference type="AlphaFoldDB" id="A0AAV0Y0M8"/>
<dbReference type="PANTHER" id="PTHR45913:SF5">
    <property type="entry name" value="GENERAL TRANSCRIPTION FACTOR II-I REPEAT DOMAIN-CONTAINING PROTEIN 2A-LIKE PROTEIN"/>
    <property type="match status" value="1"/>
</dbReference>